<organism evidence="10 11">
    <name type="scientific">Pelagihabitans pacificus</name>
    <dbReference type="NCBI Taxonomy" id="2696054"/>
    <lineage>
        <taxon>Bacteria</taxon>
        <taxon>Pseudomonadati</taxon>
        <taxon>Bacteroidota</taxon>
        <taxon>Flavobacteriia</taxon>
        <taxon>Flavobacteriales</taxon>
        <taxon>Flavobacteriaceae</taxon>
        <taxon>Pelagihabitans</taxon>
    </lineage>
</organism>
<dbReference type="GO" id="GO:0009279">
    <property type="term" value="C:cell outer membrane"/>
    <property type="evidence" value="ECO:0007669"/>
    <property type="project" value="UniProtKB-SubCell"/>
</dbReference>
<evidence type="ECO:0000313" key="10">
    <source>
        <dbReference type="EMBL" id="NHF58187.1"/>
    </source>
</evidence>
<accession>A0A967E4A6</accession>
<dbReference type="InterPro" id="IPR039426">
    <property type="entry name" value="TonB-dep_rcpt-like"/>
</dbReference>
<feature type="domain" description="TonB-dependent receptor plug" evidence="9">
    <location>
        <begin position="223"/>
        <end position="298"/>
    </location>
</feature>
<evidence type="ECO:0000256" key="5">
    <source>
        <dbReference type="ARBA" id="ARBA00022729"/>
    </source>
</evidence>
<evidence type="ECO:0000256" key="4">
    <source>
        <dbReference type="ARBA" id="ARBA00022692"/>
    </source>
</evidence>
<sequence length="841" mass="95372">MPKTPLKPVLVFVYLLFFLVSFGIRAQEAGTRTSLISFIERLQEDFDIKFSYVDEDIQTIEITVPGATELQQILDHITLQTQIKIEQLNDRYYALAKSTTVDICARVLDNFEENTIPGATVEVLDSEIGLVTDTEGYFTLKDIPRKAILQIKYLGYKTLFVEAEELLMGNPCKNVLLAPFYNQLEEVVVYKFLTTGLIKQTDASILLNTADFGILPGSIEPDVLQTVQALPGVKSIDETVSDINIRGGSNDQNLLLWDGIKMYQSGHFFGLISAFNPYLTDEVVIVKNGSSAAYGDGVSGIIDMRTKDTIEADFFGGGGFNLISGDVYAQIPLRDNLAIQISARRSLTDFFDTPTYNQFSSRAFQDTQVVDQDADFYFYDFTGKLLYDLGNKHKARFSFININNRLDYSRLTTDTNLSTDSSLDQTNLSFGGSLSSDWNGKFSTYLNLYHTRYDLEAQNRYPNPIQQLIQVNQVKETGVRMNTTLQLNRGLDWLNGYQFTETGITNQAFVTQPPFDSNVKRIMRAHALFSEIAYKSPNRKFFAKAGVRLNYYQNPESFEDFIPEPRLNINYEIARSWKLIALGEFKSQVTNQIIDLEQNFLGIEKRRWIISDGVNLPVTRSKQGSFGVNYDEENLFVGLEGFYKEVKGISTDTQGFQNQNQFNGEIGQYDVKGLEFLINKKTDTYSIWGSYTYNLNDYYFQTEVPPEFPNNLDVRHTVTLAGTYTLGKVKLAIGLNYRTGKPFTEPLVDDPIDSSFFPARINYSEPNTSRLPEYVRADFSAIYDFEIGEGIAATVGASVLNFTDRQNIFNTFYRLNPEEEIEKVENGSLGLTPNISFRVRF</sequence>
<comment type="caution">
    <text evidence="10">The sequence shown here is derived from an EMBL/GenBank/DDBJ whole genome shotgun (WGS) entry which is preliminary data.</text>
</comment>
<keyword evidence="11" id="KW-1185">Reference proteome</keyword>
<evidence type="ECO:0000256" key="2">
    <source>
        <dbReference type="ARBA" id="ARBA00022448"/>
    </source>
</evidence>
<dbReference type="PROSITE" id="PS52016">
    <property type="entry name" value="TONB_DEPENDENT_REC_3"/>
    <property type="match status" value="1"/>
</dbReference>
<dbReference type="Pfam" id="PF13715">
    <property type="entry name" value="CarbopepD_reg_2"/>
    <property type="match status" value="1"/>
</dbReference>
<evidence type="ECO:0000313" key="11">
    <source>
        <dbReference type="Proteomes" id="UP000707206"/>
    </source>
</evidence>
<keyword evidence="10" id="KW-0675">Receptor</keyword>
<keyword evidence="6 8" id="KW-0472">Membrane</keyword>
<dbReference type="InterPro" id="IPR012910">
    <property type="entry name" value="Plug_dom"/>
</dbReference>
<dbReference type="InterPro" id="IPR008969">
    <property type="entry name" value="CarboxyPept-like_regulatory"/>
</dbReference>
<evidence type="ECO:0000256" key="7">
    <source>
        <dbReference type="ARBA" id="ARBA00023237"/>
    </source>
</evidence>
<dbReference type="RefSeq" id="WP_152572689.1">
    <property type="nucleotide sequence ID" value="NZ_VIKU02000001.1"/>
</dbReference>
<reference evidence="10" key="2">
    <citation type="submission" date="2020-03" db="EMBL/GenBank/DDBJ databases">
        <title>Flavobacteriaceae bacterium strain TP-CH-4, a member of the family Flavobacteriaceae isolated from a deep-sea seamount.</title>
        <authorList>
            <person name="Zhang D.-C."/>
        </authorList>
    </citation>
    <scope>NUCLEOTIDE SEQUENCE</scope>
    <source>
        <strain evidence="10">TP-CH-4</strain>
    </source>
</reference>
<gene>
    <name evidence="10" type="ORF">FK220_002460</name>
</gene>
<keyword evidence="2 8" id="KW-0813">Transport</keyword>
<dbReference type="PANTHER" id="PTHR30069">
    <property type="entry name" value="TONB-DEPENDENT OUTER MEMBRANE RECEPTOR"/>
    <property type="match status" value="1"/>
</dbReference>
<evidence type="ECO:0000256" key="6">
    <source>
        <dbReference type="ARBA" id="ARBA00023136"/>
    </source>
</evidence>
<keyword evidence="3 8" id="KW-1134">Transmembrane beta strand</keyword>
<dbReference type="InterPro" id="IPR036942">
    <property type="entry name" value="Beta-barrel_TonB_sf"/>
</dbReference>
<evidence type="ECO:0000256" key="1">
    <source>
        <dbReference type="ARBA" id="ARBA00004571"/>
    </source>
</evidence>
<dbReference type="SUPFAM" id="SSF49464">
    <property type="entry name" value="Carboxypeptidase regulatory domain-like"/>
    <property type="match status" value="1"/>
</dbReference>
<dbReference type="AlphaFoldDB" id="A0A967E4A6"/>
<keyword evidence="5" id="KW-0732">Signal</keyword>
<protein>
    <submittedName>
        <fullName evidence="10">TonB-dependent receptor</fullName>
    </submittedName>
</protein>
<dbReference type="Pfam" id="PF07715">
    <property type="entry name" value="Plug"/>
    <property type="match status" value="1"/>
</dbReference>
<evidence type="ECO:0000259" key="9">
    <source>
        <dbReference type="Pfam" id="PF07715"/>
    </source>
</evidence>
<dbReference type="Proteomes" id="UP000707206">
    <property type="component" value="Unassembled WGS sequence"/>
</dbReference>
<evidence type="ECO:0000256" key="8">
    <source>
        <dbReference type="PROSITE-ProRule" id="PRU01360"/>
    </source>
</evidence>
<keyword evidence="4 8" id="KW-0812">Transmembrane</keyword>
<proteinExistence type="inferred from homology"/>
<dbReference type="GO" id="GO:0044718">
    <property type="term" value="P:siderophore transmembrane transport"/>
    <property type="evidence" value="ECO:0007669"/>
    <property type="project" value="TreeGrafter"/>
</dbReference>
<dbReference type="Gene3D" id="2.40.170.20">
    <property type="entry name" value="TonB-dependent receptor, beta-barrel domain"/>
    <property type="match status" value="1"/>
</dbReference>
<reference evidence="10" key="1">
    <citation type="submission" date="2019-07" db="EMBL/GenBank/DDBJ databases">
        <authorList>
            <person name="De-Chao Zhang Q."/>
        </authorList>
    </citation>
    <scope>NUCLEOTIDE SEQUENCE</scope>
    <source>
        <strain evidence="10">TP-CH-4</strain>
    </source>
</reference>
<name>A0A967E4A6_9FLAO</name>
<evidence type="ECO:0000256" key="3">
    <source>
        <dbReference type="ARBA" id="ARBA00022452"/>
    </source>
</evidence>
<dbReference type="SUPFAM" id="SSF56935">
    <property type="entry name" value="Porins"/>
    <property type="match status" value="1"/>
</dbReference>
<dbReference type="InterPro" id="IPR037066">
    <property type="entry name" value="Plug_dom_sf"/>
</dbReference>
<comment type="subcellular location">
    <subcellularLocation>
        <location evidence="1 8">Cell outer membrane</location>
        <topology evidence="1 8">Multi-pass membrane protein</topology>
    </subcellularLocation>
</comment>
<dbReference type="GO" id="GO:0015344">
    <property type="term" value="F:siderophore uptake transmembrane transporter activity"/>
    <property type="evidence" value="ECO:0007669"/>
    <property type="project" value="TreeGrafter"/>
</dbReference>
<keyword evidence="7 8" id="KW-0998">Cell outer membrane</keyword>
<dbReference type="Gene3D" id="2.170.130.10">
    <property type="entry name" value="TonB-dependent receptor, plug domain"/>
    <property type="match status" value="1"/>
</dbReference>
<dbReference type="EMBL" id="VIKU02000001">
    <property type="protein sequence ID" value="NHF58187.1"/>
    <property type="molecule type" value="Genomic_DNA"/>
</dbReference>
<comment type="similarity">
    <text evidence="8">Belongs to the TonB-dependent receptor family.</text>
</comment>
<dbReference type="PANTHER" id="PTHR30069:SF29">
    <property type="entry name" value="HEMOGLOBIN AND HEMOGLOBIN-HAPTOGLOBIN-BINDING PROTEIN 1-RELATED"/>
    <property type="match status" value="1"/>
</dbReference>